<evidence type="ECO:0000313" key="5">
    <source>
        <dbReference type="EMBL" id="BAQ49364.1"/>
    </source>
</evidence>
<dbReference type="PANTHER" id="PTHR37423">
    <property type="entry name" value="SOLUBLE LYTIC MUREIN TRANSGLYCOSYLASE-RELATED"/>
    <property type="match status" value="1"/>
</dbReference>
<accession>A0A0C6FUY2</accession>
<evidence type="ECO:0000313" key="6">
    <source>
        <dbReference type="Proteomes" id="UP000061432"/>
    </source>
</evidence>
<evidence type="ECO:0000259" key="4">
    <source>
        <dbReference type="Pfam" id="PF01464"/>
    </source>
</evidence>
<organism evidence="5 6">
    <name type="scientific">Methylobacterium aquaticum</name>
    <dbReference type="NCBI Taxonomy" id="270351"/>
    <lineage>
        <taxon>Bacteria</taxon>
        <taxon>Pseudomonadati</taxon>
        <taxon>Pseudomonadota</taxon>
        <taxon>Alphaproteobacteria</taxon>
        <taxon>Hyphomicrobiales</taxon>
        <taxon>Methylobacteriaceae</taxon>
        <taxon>Methylobacterium</taxon>
    </lineage>
</organism>
<sequence length="260" mass="26677">MRQSSPTRAASLSAEAAAGMRGGVPGALVLPRPRLFLVPCAALLLSSPAVAVGDAPAGASAPAATSSGGDAARTASDQASYRRMLAREAEARGVPPAIADAVAYVESGYDAGAVGGVGELGLMQVRPTTAAMLGHTGPAGALLDPATNVRFGVAYLAQAWKLTKGDLCRTLMKYRAGHGEERMSPRSATYCQRVRVRLAATDASLAGTASPSFRGSVRGVSAARLTESDPRSAIARRLWAEHAARVRGIGARIDRIMRGG</sequence>
<evidence type="ECO:0000256" key="2">
    <source>
        <dbReference type="ARBA" id="ARBA00009387"/>
    </source>
</evidence>
<dbReference type="EMBL" id="AP014705">
    <property type="protein sequence ID" value="BAQ49364.1"/>
    <property type="molecule type" value="Genomic_DNA"/>
</dbReference>
<dbReference type="InterPro" id="IPR023346">
    <property type="entry name" value="Lysozyme-like_dom_sf"/>
</dbReference>
<protein>
    <submittedName>
        <fullName evidence="5">Lytic transglycosylase</fullName>
    </submittedName>
</protein>
<keyword evidence="5" id="KW-0614">Plasmid</keyword>
<dbReference type="InterPro" id="IPR008258">
    <property type="entry name" value="Transglycosylase_SLT_dom_1"/>
</dbReference>
<feature type="region of interest" description="Disordered" evidence="3">
    <location>
        <begin position="56"/>
        <end position="75"/>
    </location>
</feature>
<geneLocation type="plasmid" evidence="6">
    <name>pMaq22A_1p DNA</name>
</geneLocation>
<dbReference type="KEGG" id="maqu:Maq22A_1p35690"/>
<gene>
    <name evidence="5" type="primary">mltE</name>
    <name evidence="5" type="ORF">Maq22A_1p35690</name>
</gene>
<dbReference type="Pfam" id="PF01464">
    <property type="entry name" value="SLT"/>
    <property type="match status" value="1"/>
</dbReference>
<evidence type="ECO:0000256" key="3">
    <source>
        <dbReference type="SAM" id="MobiDB-lite"/>
    </source>
</evidence>
<dbReference type="SUPFAM" id="SSF53955">
    <property type="entry name" value="Lysozyme-like"/>
    <property type="match status" value="1"/>
</dbReference>
<dbReference type="Proteomes" id="UP000061432">
    <property type="component" value="Plasmid pMaq22A_1p"/>
</dbReference>
<dbReference type="AlphaFoldDB" id="A0A0C6FUY2"/>
<comment type="similarity">
    <text evidence="1">Belongs to the transglycosylase Slt family.</text>
</comment>
<dbReference type="PATRIC" id="fig|270351.10.peg.6433"/>
<dbReference type="Gene3D" id="1.10.530.10">
    <property type="match status" value="1"/>
</dbReference>
<evidence type="ECO:0000256" key="1">
    <source>
        <dbReference type="ARBA" id="ARBA00007734"/>
    </source>
</evidence>
<dbReference type="PANTHER" id="PTHR37423:SF2">
    <property type="entry name" value="MEMBRANE-BOUND LYTIC MUREIN TRANSGLYCOSYLASE C"/>
    <property type="match status" value="1"/>
</dbReference>
<reference evidence="5 6" key="1">
    <citation type="journal article" date="2015" name="Genome Announc.">
        <title>Complete Genome Sequence of Methylobacterium aquaticum Strain 22A, Isolated from Racomitrium japonicum Moss.</title>
        <authorList>
            <person name="Tani A."/>
            <person name="Ogura Y."/>
            <person name="Hayashi T."/>
            <person name="Kimbara K."/>
        </authorList>
    </citation>
    <scope>NUCLEOTIDE SEQUENCE [LARGE SCALE GENOMIC DNA]</scope>
    <source>
        <strain evidence="5 6">MA-22A</strain>
        <plasmid evidence="6">Plasmid pMaq22A_1p DNA</plasmid>
    </source>
</reference>
<feature type="domain" description="Transglycosylase SLT" evidence="4">
    <location>
        <begin position="87"/>
        <end position="182"/>
    </location>
</feature>
<proteinExistence type="inferred from homology"/>
<name>A0A0C6FUY2_9HYPH</name>
<comment type="similarity">
    <text evidence="2">Belongs to the virb1 family.</text>
</comment>
<reference evidence="6" key="2">
    <citation type="submission" date="2015-01" db="EMBL/GenBank/DDBJ databases">
        <title>Complete genome sequence of Methylobacterium aquaticum strain 22A.</title>
        <authorList>
            <person name="Tani A."/>
            <person name="Ogura Y."/>
            <person name="Hayashi T."/>
        </authorList>
    </citation>
    <scope>NUCLEOTIDE SEQUENCE [LARGE SCALE GENOMIC DNA]</scope>
    <source>
        <strain evidence="6">MA-22A</strain>
        <plasmid evidence="6">Plasmid pMaq22A_1p DNA</plasmid>
    </source>
</reference>
<feature type="compositionally biased region" description="Low complexity" evidence="3">
    <location>
        <begin position="56"/>
        <end position="72"/>
    </location>
</feature>